<name>A0A7X5XW42_9SPHN</name>
<keyword evidence="1" id="KW-0812">Transmembrane</keyword>
<feature type="transmembrane region" description="Helical" evidence="1">
    <location>
        <begin position="9"/>
        <end position="29"/>
    </location>
</feature>
<evidence type="ECO:0000313" key="3">
    <source>
        <dbReference type="Proteomes" id="UP000531251"/>
    </source>
</evidence>
<dbReference type="PROSITE" id="PS51318">
    <property type="entry name" value="TAT"/>
    <property type="match status" value="1"/>
</dbReference>
<feature type="transmembrane region" description="Helical" evidence="1">
    <location>
        <begin position="120"/>
        <end position="135"/>
    </location>
</feature>
<protein>
    <submittedName>
        <fullName evidence="2">Uncharacterized protein</fullName>
    </submittedName>
</protein>
<dbReference type="RefSeq" id="WP_125974084.1">
    <property type="nucleotide sequence ID" value="NZ_BAAADY010000030.1"/>
</dbReference>
<gene>
    <name evidence="2" type="ORF">GGR89_000743</name>
</gene>
<keyword evidence="1" id="KW-0472">Membrane</keyword>
<feature type="transmembrane region" description="Helical" evidence="1">
    <location>
        <begin position="41"/>
        <end position="68"/>
    </location>
</feature>
<dbReference type="InterPro" id="IPR006311">
    <property type="entry name" value="TAT_signal"/>
</dbReference>
<feature type="transmembrane region" description="Helical" evidence="1">
    <location>
        <begin position="80"/>
        <end position="100"/>
    </location>
</feature>
<proteinExistence type="predicted"/>
<keyword evidence="3" id="KW-1185">Reference proteome</keyword>
<dbReference type="AlphaFoldDB" id="A0A7X5XW42"/>
<dbReference type="EMBL" id="JAATJB010000002">
    <property type="protein sequence ID" value="NJB96443.1"/>
    <property type="molecule type" value="Genomic_DNA"/>
</dbReference>
<sequence length="147" mass="16351">MEKLSRRSFLAASLIGAYSGIIMQCALAWSDEPQFKWSEAWAIPLIVAVYGFLALPFVSLGLLLFGVPAARALHAQRDQWWIGLVAGVVGAVAGKLVFYAIDHLLFFGYYRLWEVGRSDLGILYGVPTGLSWWWLQRSRMTALKGGN</sequence>
<accession>A0A7X5XW42</accession>
<organism evidence="2 3">
    <name type="scientific">Sphingomonas trueperi</name>
    <dbReference type="NCBI Taxonomy" id="53317"/>
    <lineage>
        <taxon>Bacteria</taxon>
        <taxon>Pseudomonadati</taxon>
        <taxon>Pseudomonadota</taxon>
        <taxon>Alphaproteobacteria</taxon>
        <taxon>Sphingomonadales</taxon>
        <taxon>Sphingomonadaceae</taxon>
        <taxon>Sphingomonas</taxon>
    </lineage>
</organism>
<reference evidence="2 3" key="1">
    <citation type="submission" date="2020-03" db="EMBL/GenBank/DDBJ databases">
        <title>Genomic Encyclopedia of Type Strains, Phase IV (KMG-IV): sequencing the most valuable type-strain genomes for metagenomic binning, comparative biology and taxonomic classification.</title>
        <authorList>
            <person name="Goeker M."/>
        </authorList>
    </citation>
    <scope>NUCLEOTIDE SEQUENCE [LARGE SCALE GENOMIC DNA]</scope>
    <source>
        <strain evidence="2 3">DSM 7225</strain>
    </source>
</reference>
<keyword evidence="1" id="KW-1133">Transmembrane helix</keyword>
<dbReference type="Proteomes" id="UP000531251">
    <property type="component" value="Unassembled WGS sequence"/>
</dbReference>
<evidence type="ECO:0000256" key="1">
    <source>
        <dbReference type="SAM" id="Phobius"/>
    </source>
</evidence>
<evidence type="ECO:0000313" key="2">
    <source>
        <dbReference type="EMBL" id="NJB96443.1"/>
    </source>
</evidence>
<comment type="caution">
    <text evidence="2">The sequence shown here is derived from an EMBL/GenBank/DDBJ whole genome shotgun (WGS) entry which is preliminary data.</text>
</comment>